<organism evidence="2 3">
    <name type="scientific">Helicobacter bilis</name>
    <dbReference type="NCBI Taxonomy" id="37372"/>
    <lineage>
        <taxon>Bacteria</taxon>
        <taxon>Pseudomonadati</taxon>
        <taxon>Campylobacterota</taxon>
        <taxon>Epsilonproteobacteria</taxon>
        <taxon>Campylobacterales</taxon>
        <taxon>Helicobacteraceae</taxon>
        <taxon>Helicobacter</taxon>
    </lineage>
</organism>
<dbReference type="Proteomes" id="UP000188298">
    <property type="component" value="Chromosome"/>
</dbReference>
<feature type="compositionally biased region" description="Polar residues" evidence="1">
    <location>
        <begin position="54"/>
        <end position="67"/>
    </location>
</feature>
<sequence>MKEEKIIVTINEDGSLDLKSEGIKGEACMGEIEALLSEDMDIESDKKTDEYYQKVSQTQSATLRSKK</sequence>
<evidence type="ECO:0000313" key="2">
    <source>
        <dbReference type="EMBL" id="AQQ60340.1"/>
    </source>
</evidence>
<reference evidence="2 3" key="1">
    <citation type="submission" date="2017-02" db="EMBL/GenBank/DDBJ databases">
        <title>Whole genome sequencing of Helicobacter bilis strain AAQJH.</title>
        <authorList>
            <person name="Conlan S."/>
            <person name="Thomas P.J."/>
            <person name="Mullikin J."/>
            <person name="Palmore T.N."/>
            <person name="Frank K.M."/>
            <person name="Segre J.A."/>
        </authorList>
    </citation>
    <scope>NUCLEOTIDE SEQUENCE [LARGE SCALE GENOMIC DNA]</scope>
    <source>
        <strain evidence="2 3">AAQJH</strain>
    </source>
</reference>
<dbReference type="RefSeq" id="WP_005217976.1">
    <property type="nucleotide sequence ID" value="NZ_CABKOK010000009.1"/>
</dbReference>
<dbReference type="AlphaFoldDB" id="A0A1Q2LIL5"/>
<accession>A0A1Q2LIL5</accession>
<dbReference type="KEGG" id="hbl:XJ32_09845"/>
<name>A0A1Q2LIL5_9HELI</name>
<protein>
    <recommendedName>
        <fullName evidence="4">DUF2997 domain-containing protein</fullName>
    </recommendedName>
</protein>
<evidence type="ECO:0008006" key="4">
    <source>
        <dbReference type="Google" id="ProtNLM"/>
    </source>
</evidence>
<dbReference type="EMBL" id="CP019645">
    <property type="protein sequence ID" value="AQQ60340.1"/>
    <property type="molecule type" value="Genomic_DNA"/>
</dbReference>
<evidence type="ECO:0000256" key="1">
    <source>
        <dbReference type="SAM" id="MobiDB-lite"/>
    </source>
</evidence>
<feature type="region of interest" description="Disordered" evidence="1">
    <location>
        <begin position="48"/>
        <end position="67"/>
    </location>
</feature>
<proteinExistence type="predicted"/>
<gene>
    <name evidence="2" type="ORF">XJ32_09845</name>
</gene>
<evidence type="ECO:0000313" key="3">
    <source>
        <dbReference type="Proteomes" id="UP000188298"/>
    </source>
</evidence>